<gene>
    <name evidence="2" type="ORF">RhiirA5_366606</name>
</gene>
<accession>A0A2N0NX40</accession>
<dbReference type="Pfam" id="PF08487">
    <property type="entry name" value="VIT"/>
    <property type="match status" value="1"/>
</dbReference>
<evidence type="ECO:0000313" key="2">
    <source>
        <dbReference type="EMBL" id="PKB99135.1"/>
    </source>
</evidence>
<reference evidence="2 3" key="2">
    <citation type="submission" date="2017-09" db="EMBL/GenBank/DDBJ databases">
        <title>Extensive intraspecific genome diversity in a model arbuscular mycorrhizal fungus.</title>
        <authorList>
            <person name="Chen E.C."/>
            <person name="Morin E."/>
            <person name="Beaudet D."/>
            <person name="Noel J."/>
            <person name="Ndikumana S."/>
            <person name="Charron P."/>
            <person name="St-Onge C."/>
            <person name="Giorgi J."/>
            <person name="Grigoriev I.V."/>
            <person name="Roux C."/>
            <person name="Martin F.M."/>
            <person name="Corradi N."/>
        </authorList>
    </citation>
    <scope>NUCLEOTIDE SEQUENCE [LARGE SCALE GENOMIC DNA]</scope>
    <source>
        <strain evidence="2 3">A5</strain>
    </source>
</reference>
<proteinExistence type="predicted"/>
<sequence>MQIYGLCCVIENKETPIPLQNVVVEANIVDMITEDPIEARYKFPIHEAAAVCGFEADIDGQRKVKERAWRIFVRI</sequence>
<evidence type="ECO:0000313" key="3">
    <source>
        <dbReference type="Proteomes" id="UP000232722"/>
    </source>
</evidence>
<comment type="caution">
    <text evidence="2">The sequence shown here is derived from an EMBL/GenBank/DDBJ whole genome shotgun (WGS) entry which is preliminary data.</text>
</comment>
<organism evidence="2 3">
    <name type="scientific">Rhizophagus irregularis</name>
    <dbReference type="NCBI Taxonomy" id="588596"/>
    <lineage>
        <taxon>Eukaryota</taxon>
        <taxon>Fungi</taxon>
        <taxon>Fungi incertae sedis</taxon>
        <taxon>Mucoromycota</taxon>
        <taxon>Glomeromycotina</taxon>
        <taxon>Glomeromycetes</taxon>
        <taxon>Glomerales</taxon>
        <taxon>Glomeraceae</taxon>
        <taxon>Rhizophagus</taxon>
    </lineage>
</organism>
<dbReference type="InterPro" id="IPR013694">
    <property type="entry name" value="VIT"/>
</dbReference>
<name>A0A2N0NX40_9GLOM</name>
<reference evidence="2 3" key="1">
    <citation type="submission" date="2016-04" db="EMBL/GenBank/DDBJ databases">
        <title>Genome analyses suggest a sexual origin of heterokaryosis in a supposedly ancient asexual fungus.</title>
        <authorList>
            <person name="Ropars J."/>
            <person name="Sedzielewska K."/>
            <person name="Noel J."/>
            <person name="Charron P."/>
            <person name="Farinelli L."/>
            <person name="Marton T."/>
            <person name="Kruger M."/>
            <person name="Pelin A."/>
            <person name="Brachmann A."/>
            <person name="Corradi N."/>
        </authorList>
    </citation>
    <scope>NUCLEOTIDE SEQUENCE [LARGE SCALE GENOMIC DNA]</scope>
    <source>
        <strain evidence="2 3">A5</strain>
    </source>
</reference>
<dbReference type="Proteomes" id="UP000232722">
    <property type="component" value="Unassembled WGS sequence"/>
</dbReference>
<dbReference type="AlphaFoldDB" id="A0A2N0NX40"/>
<dbReference type="EMBL" id="LLXJ01002319">
    <property type="protein sequence ID" value="PKB99135.1"/>
    <property type="molecule type" value="Genomic_DNA"/>
</dbReference>
<protein>
    <recommendedName>
        <fullName evidence="1">VIT domain-containing protein</fullName>
    </recommendedName>
</protein>
<evidence type="ECO:0000259" key="1">
    <source>
        <dbReference type="Pfam" id="PF08487"/>
    </source>
</evidence>
<feature type="domain" description="VIT" evidence="1">
    <location>
        <begin position="29"/>
        <end position="64"/>
    </location>
</feature>